<protein>
    <submittedName>
        <fullName evidence="1">Uncharacterized protein</fullName>
    </submittedName>
</protein>
<dbReference type="Proteomes" id="UP000606900">
    <property type="component" value="Unassembled WGS sequence"/>
</dbReference>
<reference evidence="2" key="2">
    <citation type="submission" date="2014-09" db="EMBL/GenBank/DDBJ databases">
        <authorList>
            <person name="Bishop-Lilly K.A."/>
            <person name="Broomall S.M."/>
            <person name="Chain P.S."/>
            <person name="Chertkov O."/>
            <person name="Coyne S.R."/>
            <person name="Daligault H.E."/>
            <person name="Davenport K.W."/>
            <person name="Erkkila T."/>
            <person name="Frey K.G."/>
            <person name="Gibbons H.S."/>
            <person name="Gu W."/>
            <person name="Jaissle J."/>
            <person name="Johnson S.L."/>
            <person name="Koroleva G.I."/>
            <person name="Ladner J.T."/>
            <person name="Lo C.-C."/>
            <person name="Minogue T.D."/>
            <person name="Munk C."/>
            <person name="Palacios G.F."/>
            <person name="Redden C.L."/>
            <person name="Rosenzweig C.N."/>
            <person name="Scholz M.B."/>
            <person name="Teshima H."/>
            <person name="Xu Y."/>
        </authorList>
    </citation>
    <scope>NUCLEOTIDE SEQUENCE</scope>
    <source>
        <strain evidence="2">Mb9</strain>
    </source>
</reference>
<reference evidence="3" key="3">
    <citation type="submission" date="2020-10" db="EMBL/GenBank/DDBJ databases">
        <title>Dehalococcoides mccartyi of a TCE/Cr reducing biochatode.</title>
        <authorList>
            <person name="Matturro B."/>
        </authorList>
    </citation>
    <scope>NUCLEOTIDE SEQUENCE</scope>
    <source>
        <strain evidence="3">Bin2</strain>
    </source>
</reference>
<name>A0A089ZI89_METFO</name>
<dbReference type="OrthoDB" id="71525at2157"/>
<evidence type="ECO:0000313" key="2">
    <source>
        <dbReference type="EMBL" id="CEL24468.1"/>
    </source>
</evidence>
<dbReference type="STRING" id="2162.BRM9_1479"/>
<dbReference type="RefSeq" id="WP_048085303.1">
    <property type="nucleotide sequence ID" value="NZ_CALCVY010000013.1"/>
</dbReference>
<dbReference type="Proteomes" id="UP000062768">
    <property type="component" value="Chromosome I"/>
</dbReference>
<dbReference type="PATRIC" id="fig|2162.10.peg.859"/>
<dbReference type="EMBL" id="CP006933">
    <property type="protein sequence ID" value="AIS32293.1"/>
    <property type="molecule type" value="Genomic_DNA"/>
</dbReference>
<dbReference type="GeneID" id="26739081"/>
<gene>
    <name evidence="1" type="ORF">BRM9_1479</name>
    <name evidence="3" type="ORF">ISP06_04340</name>
    <name evidence="2" type="ORF">MB9_0827</name>
</gene>
<organism evidence="1 4">
    <name type="scientific">Methanobacterium formicicum</name>
    <dbReference type="NCBI Taxonomy" id="2162"/>
    <lineage>
        <taxon>Archaea</taxon>
        <taxon>Methanobacteriati</taxon>
        <taxon>Methanobacteriota</taxon>
        <taxon>Methanomada group</taxon>
        <taxon>Methanobacteria</taxon>
        <taxon>Methanobacteriales</taxon>
        <taxon>Methanobacteriaceae</taxon>
        <taxon>Methanobacterium</taxon>
    </lineage>
</organism>
<evidence type="ECO:0000313" key="5">
    <source>
        <dbReference type="Proteomes" id="UP000062768"/>
    </source>
</evidence>
<dbReference type="AlphaFoldDB" id="A0A089ZI89"/>
<keyword evidence="5" id="KW-1185">Reference proteome</keyword>
<evidence type="ECO:0000313" key="3">
    <source>
        <dbReference type="EMBL" id="MBF4474689.1"/>
    </source>
</evidence>
<evidence type="ECO:0000313" key="4">
    <source>
        <dbReference type="Proteomes" id="UP000029661"/>
    </source>
</evidence>
<reference evidence="1" key="1">
    <citation type="submission" date="2013-12" db="EMBL/GenBank/DDBJ databases">
        <title>The complete genome sequence of Methanobacterium sp. BRM9.</title>
        <authorList>
            <consortium name="Pastoral Greenhouse Gas Research Consortium"/>
            <person name="Kelly W.J."/>
            <person name="Leahy S.C."/>
            <person name="Perry R."/>
            <person name="Li D."/>
            <person name="Altermann E."/>
            <person name="Lambie S.C."/>
            <person name="Attwood G.T."/>
        </authorList>
    </citation>
    <scope>NUCLEOTIDE SEQUENCE [LARGE SCALE GENOMIC DNA]</scope>
    <source>
        <strain evidence="1">BRM9</strain>
    </source>
</reference>
<dbReference type="Proteomes" id="UP000029661">
    <property type="component" value="Chromosome"/>
</dbReference>
<sequence>MVDMINALEFPRRKNEFKKMVGQIGSQNQSGNRLPKSENQLGMLLSKPAIRTIPPDKQTFDNPELWKNFQKQYQHEFNEKVKLMDKIRHKKNALKPSENYSTGFL</sequence>
<evidence type="ECO:0000313" key="1">
    <source>
        <dbReference type="EMBL" id="AIS32293.1"/>
    </source>
</evidence>
<accession>A0A089ZI89</accession>
<dbReference type="KEGG" id="mfc:BRM9_1479"/>
<proteinExistence type="predicted"/>
<dbReference type="EMBL" id="JADIIL010000016">
    <property type="protein sequence ID" value="MBF4474689.1"/>
    <property type="molecule type" value="Genomic_DNA"/>
</dbReference>
<dbReference type="EMBL" id="LN734822">
    <property type="protein sequence ID" value="CEL24468.1"/>
    <property type="molecule type" value="Genomic_DNA"/>
</dbReference>